<dbReference type="SUPFAM" id="SSF46785">
    <property type="entry name" value="Winged helix' DNA-binding domain"/>
    <property type="match status" value="1"/>
</dbReference>
<organism evidence="6 7">
    <name type="scientific">Roseicitreum antarcticum</name>
    <dbReference type="NCBI Taxonomy" id="564137"/>
    <lineage>
        <taxon>Bacteria</taxon>
        <taxon>Pseudomonadati</taxon>
        <taxon>Pseudomonadota</taxon>
        <taxon>Alphaproteobacteria</taxon>
        <taxon>Rhodobacterales</taxon>
        <taxon>Paracoccaceae</taxon>
        <taxon>Roseicitreum</taxon>
    </lineage>
</organism>
<name>A0A1H2TT02_9RHOB</name>
<evidence type="ECO:0000256" key="2">
    <source>
        <dbReference type="ARBA" id="ARBA00023125"/>
    </source>
</evidence>
<dbReference type="PANTHER" id="PTHR33204:SF37">
    <property type="entry name" value="HTH-TYPE TRANSCRIPTIONAL REGULATOR YODB"/>
    <property type="match status" value="1"/>
</dbReference>
<evidence type="ECO:0000313" key="6">
    <source>
        <dbReference type="EMBL" id="SDW46868.1"/>
    </source>
</evidence>
<proteinExistence type="predicted"/>
<sequence length="151" mass="16170">MPDDLGAGDTGGREASDVLPCNGNDMTPDVLSEKCPSRAVLSHVTSRWGVLVLIALQDGTLRFSALRRRIGGVSERMLTQTVRVLEADGFIRRTAHQVVPPHVDYDLTPMGQEVAQKVRALAECIEGNLDRILQAGAADAAAPVQTARALD</sequence>
<dbReference type="EMBL" id="FNOM01000002">
    <property type="protein sequence ID" value="SDW46868.1"/>
    <property type="molecule type" value="Genomic_DNA"/>
</dbReference>
<dbReference type="Gene3D" id="1.10.10.10">
    <property type="entry name" value="Winged helix-like DNA-binding domain superfamily/Winged helix DNA-binding domain"/>
    <property type="match status" value="1"/>
</dbReference>
<feature type="region of interest" description="Disordered" evidence="4">
    <location>
        <begin position="1"/>
        <end position="21"/>
    </location>
</feature>
<keyword evidence="1" id="KW-0805">Transcription regulation</keyword>
<keyword evidence="3" id="KW-0804">Transcription</keyword>
<dbReference type="PANTHER" id="PTHR33204">
    <property type="entry name" value="TRANSCRIPTIONAL REGULATOR, MARR FAMILY"/>
    <property type="match status" value="1"/>
</dbReference>
<dbReference type="InterPro" id="IPR036388">
    <property type="entry name" value="WH-like_DNA-bd_sf"/>
</dbReference>
<dbReference type="InterPro" id="IPR036390">
    <property type="entry name" value="WH_DNA-bd_sf"/>
</dbReference>
<dbReference type="STRING" id="564137.SAMN04488238_102161"/>
<reference evidence="6 7" key="1">
    <citation type="submission" date="2016-10" db="EMBL/GenBank/DDBJ databases">
        <authorList>
            <person name="de Groot N.N."/>
        </authorList>
    </citation>
    <scope>NUCLEOTIDE SEQUENCE [LARGE SCALE GENOMIC DNA]</scope>
    <source>
        <strain evidence="6 7">CGMCC 1.8894</strain>
    </source>
</reference>
<evidence type="ECO:0000313" key="7">
    <source>
        <dbReference type="Proteomes" id="UP000198539"/>
    </source>
</evidence>
<evidence type="ECO:0000259" key="5">
    <source>
        <dbReference type="PROSITE" id="PS51118"/>
    </source>
</evidence>
<dbReference type="InterPro" id="IPR002577">
    <property type="entry name" value="HTH_HxlR"/>
</dbReference>
<feature type="domain" description="HTH hxlR-type" evidence="5">
    <location>
        <begin position="35"/>
        <end position="133"/>
    </location>
</feature>
<dbReference type="PROSITE" id="PS51118">
    <property type="entry name" value="HTH_HXLR"/>
    <property type="match status" value="1"/>
</dbReference>
<dbReference type="Pfam" id="PF01638">
    <property type="entry name" value="HxlR"/>
    <property type="match status" value="1"/>
</dbReference>
<evidence type="ECO:0000256" key="4">
    <source>
        <dbReference type="SAM" id="MobiDB-lite"/>
    </source>
</evidence>
<accession>A0A1H2TT02</accession>
<dbReference type="GO" id="GO:0003677">
    <property type="term" value="F:DNA binding"/>
    <property type="evidence" value="ECO:0007669"/>
    <property type="project" value="UniProtKB-KW"/>
</dbReference>
<evidence type="ECO:0000256" key="1">
    <source>
        <dbReference type="ARBA" id="ARBA00023015"/>
    </source>
</evidence>
<keyword evidence="2" id="KW-0238">DNA-binding</keyword>
<dbReference type="Proteomes" id="UP000198539">
    <property type="component" value="Unassembled WGS sequence"/>
</dbReference>
<gene>
    <name evidence="6" type="ORF">SAMN04488238_102161</name>
</gene>
<protein>
    <submittedName>
        <fullName evidence="6">Transcriptional regulator, HxlR family</fullName>
    </submittedName>
</protein>
<keyword evidence="7" id="KW-1185">Reference proteome</keyword>
<evidence type="ECO:0000256" key="3">
    <source>
        <dbReference type="ARBA" id="ARBA00023163"/>
    </source>
</evidence>
<dbReference type="AlphaFoldDB" id="A0A1H2TT02"/>